<dbReference type="Gene3D" id="3.30.420.10">
    <property type="entry name" value="Ribonuclease H-like superfamily/Ribonuclease H"/>
    <property type="match status" value="1"/>
</dbReference>
<gene>
    <name evidence="3" type="ORF">PYTT_1543</name>
</gene>
<dbReference type="EMBL" id="LT629973">
    <property type="protein sequence ID" value="SEH89855.1"/>
    <property type="molecule type" value="Genomic_DNA"/>
</dbReference>
<evidence type="ECO:0000256" key="1">
    <source>
        <dbReference type="SAM" id="MobiDB-lite"/>
    </source>
</evidence>
<dbReference type="OrthoDB" id="200287at2"/>
<dbReference type="InterPro" id="IPR003615">
    <property type="entry name" value="HNH_nuc"/>
</dbReference>
<accession>A0A1C7PAA2</accession>
<dbReference type="STRING" id="1679444.PYTT_1543"/>
<evidence type="ECO:0000313" key="3">
    <source>
        <dbReference type="EMBL" id="SEH89855.1"/>
    </source>
</evidence>
<reference evidence="4" key="1">
    <citation type="submission" date="2016-09" db="EMBL/GenBank/DDBJ databases">
        <authorList>
            <person name="Koehorst J."/>
        </authorList>
    </citation>
    <scope>NUCLEOTIDE SEQUENCE [LARGE SCALE GENOMIC DNA]</scope>
</reference>
<keyword evidence="3" id="KW-0255">Endonuclease</keyword>
<proteinExistence type="predicted"/>
<feature type="domain" description="HNH nuclease" evidence="2">
    <location>
        <begin position="639"/>
        <end position="690"/>
    </location>
</feature>
<dbReference type="GO" id="GO:0003676">
    <property type="term" value="F:nucleic acid binding"/>
    <property type="evidence" value="ECO:0007669"/>
    <property type="project" value="InterPro"/>
</dbReference>
<dbReference type="InterPro" id="IPR036397">
    <property type="entry name" value="RNaseH_sf"/>
</dbReference>
<dbReference type="Pfam" id="PF13395">
    <property type="entry name" value="HNH_4"/>
    <property type="match status" value="1"/>
</dbReference>
<keyword evidence="4" id="KW-1185">Reference proteome</keyword>
<feature type="region of interest" description="Disordered" evidence="1">
    <location>
        <begin position="494"/>
        <end position="515"/>
    </location>
</feature>
<evidence type="ECO:0000259" key="2">
    <source>
        <dbReference type="Pfam" id="PF13395"/>
    </source>
</evidence>
<dbReference type="AlphaFoldDB" id="A0A1C7PAA2"/>
<name>A0A1C7PAA2_9BACT</name>
<organism evidence="3 4">
    <name type="scientific">Akkermansia glycaniphila</name>
    <dbReference type="NCBI Taxonomy" id="1679444"/>
    <lineage>
        <taxon>Bacteria</taxon>
        <taxon>Pseudomonadati</taxon>
        <taxon>Verrucomicrobiota</taxon>
        <taxon>Verrucomicrobiia</taxon>
        <taxon>Verrucomicrobiales</taxon>
        <taxon>Akkermansiaceae</taxon>
        <taxon>Akkermansia</taxon>
    </lineage>
</organism>
<dbReference type="RefSeq" id="WP_067777314.1">
    <property type="nucleotide sequence ID" value="NZ_LIGX01000035.1"/>
</dbReference>
<evidence type="ECO:0000313" key="4">
    <source>
        <dbReference type="Proteomes" id="UP000176204"/>
    </source>
</evidence>
<keyword evidence="3" id="KW-0540">Nuclease</keyword>
<feature type="region of interest" description="Disordered" evidence="1">
    <location>
        <begin position="439"/>
        <end position="477"/>
    </location>
</feature>
<feature type="compositionally biased region" description="Basic and acidic residues" evidence="1">
    <location>
        <begin position="496"/>
        <end position="514"/>
    </location>
</feature>
<sequence length="1119" mass="126018">MQNITFSFDVGYASIGWAVVQAPAQPEQDPGIVACGTVLFPSDDCQAFQRRNYRRLRRNIRSRRVRIERIGKLLVQAGILTPEEKATPGHPAPFFLAAQAWQGIRQLSPLEVWHILRWYAHNRGYDNNAAWATVSTKEDTEKVNNARHLMQKFGAETMCATLCHAMELDMDVPDAAMTVSTPAYRTLNSAFPRDVVQREVLDILRHSASHIKELTPEIIRLIAQQEDLSTEQRSELAAKGIRLARRYRGSLLFGQLLPRFDNRIIRRCPIIWAHTFEQAKTSGMSEKEAQALADKVAKVPTADCPEFYAYRFARILNNLRANGLPLPVEVRCELMQAARAEGKLTAAKIKKEIMRLMGDVESNIDHYFHLHPDSEEALILDPAMECLHRTGLYDALSSVVRRVALTRLRRGKICTPAYLRDMMLRHGEDTQALDLAIAKQQGRKAPRPRKNDTDASADASIAWQDKPLAPKTASGRAPYARPVLRQAVDEIMNGEDPTRPALDEQHPDGEDKPSHGCLYGLLDPASKENEYLNKLPLDALTNNHLVRHRMLILDRLTQDLVREFADGDPSRVERFCIEVGRELSAFSGMTSKQIQSELNERMKHFKSAVAYLAKHAPDMATSAGLIRKCRIAMDMNWQCPFTGQTYMPYDLPKLEREHIVPYANRKTDALSALVLTWLAVNKMKGKRTAYQFIKECEGQSVPGRNQNIVSVKQYETFVEKLDTKGHADDAKRKKTRKKLMMVDRLSSQGTNGESELDFTEGMMTQSSHLMKIAARGVRKNFPHATVDMIPGAITGTVRKAWKVAGCLAGICPEAVDPVTHRIQDKETLRRLTHLHHALDACVLGLIPHLIPEHRSGLLRKALAARRLPENVRQEVESAVSKRYYTITKESKLELRDLPTTLKNSIAAKLSEGRVVQHIPADMSGAKLEETIWGIAPGQHIDDNSEVVIRQKSLSIGKDGNRIRTRKTDKQGNPITEKASKLVGIKPTGTSKLQPIRGVIIIKDNFAIALDPVPTMIPHHNVYKRLEELRKLNHGRHVRLLKKGMLIRLSHQKSGDKNGMWKVRSIQDQGSSGLKVNLQRPYYAGKIEDTRTENWKNVSIKALLSQGMEILPTTYCGTTP</sequence>
<dbReference type="Proteomes" id="UP000176204">
    <property type="component" value="Chromosome I"/>
</dbReference>
<keyword evidence="3" id="KW-0378">Hydrolase</keyword>
<dbReference type="GO" id="GO:0004519">
    <property type="term" value="F:endonuclease activity"/>
    <property type="evidence" value="ECO:0007669"/>
    <property type="project" value="UniProtKB-KW"/>
</dbReference>
<dbReference type="KEGG" id="agl:PYTT_1543"/>
<protein>
    <submittedName>
        <fullName evidence="3">Hnh endonuclease</fullName>
    </submittedName>
</protein>